<comment type="caution">
    <text evidence="1">The sequence shown here is derived from an EMBL/GenBank/DDBJ whole genome shotgun (WGS) entry which is preliminary data.</text>
</comment>
<proteinExistence type="predicted"/>
<evidence type="ECO:0000313" key="1">
    <source>
        <dbReference type="EMBL" id="CAG8486156.1"/>
    </source>
</evidence>
<name>A0A9N8WHV2_FUNMO</name>
<sequence>MRGLSINATNVSIAKTVDNDDEFEDEIDKFKNHNFGPKKFKPYNYTNSKAEPI</sequence>
<keyword evidence="2" id="KW-1185">Reference proteome</keyword>
<dbReference type="EMBL" id="CAJVPP010000474">
    <property type="protein sequence ID" value="CAG8486156.1"/>
    <property type="molecule type" value="Genomic_DNA"/>
</dbReference>
<accession>A0A9N8WHV2</accession>
<organism evidence="1 2">
    <name type="scientific">Funneliformis mosseae</name>
    <name type="common">Endomycorrhizal fungus</name>
    <name type="synonym">Glomus mosseae</name>
    <dbReference type="NCBI Taxonomy" id="27381"/>
    <lineage>
        <taxon>Eukaryota</taxon>
        <taxon>Fungi</taxon>
        <taxon>Fungi incertae sedis</taxon>
        <taxon>Mucoromycota</taxon>
        <taxon>Glomeromycotina</taxon>
        <taxon>Glomeromycetes</taxon>
        <taxon>Glomerales</taxon>
        <taxon>Glomeraceae</taxon>
        <taxon>Funneliformis</taxon>
    </lineage>
</organism>
<dbReference type="Proteomes" id="UP000789375">
    <property type="component" value="Unassembled WGS sequence"/>
</dbReference>
<dbReference type="AlphaFoldDB" id="A0A9N8WHV2"/>
<reference evidence="1" key="1">
    <citation type="submission" date="2021-06" db="EMBL/GenBank/DDBJ databases">
        <authorList>
            <person name="Kallberg Y."/>
            <person name="Tangrot J."/>
            <person name="Rosling A."/>
        </authorList>
    </citation>
    <scope>NUCLEOTIDE SEQUENCE</scope>
    <source>
        <strain evidence="1">87-6 pot B 2015</strain>
    </source>
</reference>
<gene>
    <name evidence="1" type="ORF">FMOSSE_LOCUS3283</name>
</gene>
<protein>
    <submittedName>
        <fullName evidence="1">6042_t:CDS:1</fullName>
    </submittedName>
</protein>
<evidence type="ECO:0000313" key="2">
    <source>
        <dbReference type="Proteomes" id="UP000789375"/>
    </source>
</evidence>